<dbReference type="EMBL" id="JAFLWW010000016">
    <property type="protein sequence ID" value="MBT1160001.1"/>
    <property type="molecule type" value="Genomic_DNA"/>
</dbReference>
<keyword evidence="2" id="KW-1185">Reference proteome</keyword>
<dbReference type="Pfam" id="PF01527">
    <property type="entry name" value="HTH_Tnp_1"/>
    <property type="match status" value="1"/>
</dbReference>
<reference evidence="1" key="1">
    <citation type="journal article" date="2021" name="Microorganisms">
        <title>Phylogenomic Reconstruction and Metabolic Potential of the Genus Aminobacter.</title>
        <authorList>
            <person name="Artuso I."/>
            <person name="Turrini P."/>
            <person name="Pirolo M."/>
            <person name="Lugli G.A."/>
            <person name="Ventura M."/>
            <person name="Visca P."/>
        </authorList>
    </citation>
    <scope>NUCLEOTIDE SEQUENCE</scope>
    <source>
        <strain evidence="1">LMG 26462</strain>
    </source>
</reference>
<sequence>MTLEHARGDMVAEISGGAPAEDCAAMPGRVRQRRLWSCTEKRALVDLASAAGSSVPEVAEAFGVAPSQLYAWRKQMAGGELEADRAMATFARIEVSDLPEVERPVADCPDPAGRIVVAFPNGARLRIEGTVDPTALRIVLAELTR</sequence>
<dbReference type="AlphaFoldDB" id="A0A9X1AI48"/>
<gene>
    <name evidence="1" type="ORF">J1C56_31160</name>
</gene>
<comment type="caution">
    <text evidence="1">The sequence shown here is derived from an EMBL/GenBank/DDBJ whole genome shotgun (WGS) entry which is preliminary data.</text>
</comment>
<protein>
    <submittedName>
        <fullName evidence="1">Transposase</fullName>
    </submittedName>
</protein>
<evidence type="ECO:0000313" key="1">
    <source>
        <dbReference type="EMBL" id="MBT1160001.1"/>
    </source>
</evidence>
<evidence type="ECO:0000313" key="2">
    <source>
        <dbReference type="Proteomes" id="UP001138921"/>
    </source>
</evidence>
<dbReference type="NCBIfam" id="NF047595">
    <property type="entry name" value="IS66_ISRel24_TnpA"/>
    <property type="match status" value="1"/>
</dbReference>
<dbReference type="InterPro" id="IPR002514">
    <property type="entry name" value="Transposase_8"/>
</dbReference>
<proteinExistence type="predicted"/>
<dbReference type="Proteomes" id="UP001138921">
    <property type="component" value="Unassembled WGS sequence"/>
</dbReference>
<dbReference type="GO" id="GO:0004803">
    <property type="term" value="F:transposase activity"/>
    <property type="evidence" value="ECO:0007669"/>
    <property type="project" value="InterPro"/>
</dbReference>
<reference evidence="1" key="2">
    <citation type="submission" date="2021-03" db="EMBL/GenBank/DDBJ databases">
        <authorList>
            <person name="Artuso I."/>
            <person name="Turrini P."/>
            <person name="Pirolo M."/>
            <person name="Lugli G.A."/>
            <person name="Ventura M."/>
            <person name="Visca P."/>
        </authorList>
    </citation>
    <scope>NUCLEOTIDE SEQUENCE</scope>
    <source>
        <strain evidence="1">LMG 26462</strain>
    </source>
</reference>
<dbReference type="GO" id="GO:0006313">
    <property type="term" value="P:DNA transposition"/>
    <property type="evidence" value="ECO:0007669"/>
    <property type="project" value="InterPro"/>
</dbReference>
<dbReference type="PANTHER" id="PTHR37936">
    <property type="entry name" value="TRANSPOSASE INSC FOR INSERTION ELEMENT IS2A-RELATED"/>
    <property type="match status" value="1"/>
</dbReference>
<dbReference type="GO" id="GO:0043565">
    <property type="term" value="F:sequence-specific DNA binding"/>
    <property type="evidence" value="ECO:0007669"/>
    <property type="project" value="InterPro"/>
</dbReference>
<accession>A0A9X1AI48</accession>
<name>A0A9X1AI48_9HYPH</name>
<dbReference type="SUPFAM" id="SSF48295">
    <property type="entry name" value="TrpR-like"/>
    <property type="match status" value="1"/>
</dbReference>
<dbReference type="InterPro" id="IPR010921">
    <property type="entry name" value="Trp_repressor/repl_initiator"/>
</dbReference>
<dbReference type="PANTHER" id="PTHR37936:SF3">
    <property type="entry name" value="TRANSPOSASE INSC FOR INSERTION ELEMENT IS2A-RELATED"/>
    <property type="match status" value="1"/>
</dbReference>
<organism evidence="1 2">
    <name type="scientific">Aminobacter anthyllidis</name>
    <dbReference type="NCBI Taxonomy" id="1035067"/>
    <lineage>
        <taxon>Bacteria</taxon>
        <taxon>Pseudomonadati</taxon>
        <taxon>Pseudomonadota</taxon>
        <taxon>Alphaproteobacteria</taxon>
        <taxon>Hyphomicrobiales</taxon>
        <taxon>Phyllobacteriaceae</taxon>
        <taxon>Aminobacter</taxon>
    </lineage>
</organism>